<name>A0A498BZ67_9MICO</name>
<sequence>MVELTPDRLTAAYMAQVAAVRDRVLAYAVAMWGSATSLRDADVERLVARIVPVVQGGQVQVAGLTNAYVGQLAKLEGVTVVTPPVDRAAVVGYRGVPAEEVYRRPAVETYTALRDGKPFGAAREVGLGRLKSLVTTDVQQARNRQSREAYSGTGFDYTIRTLSGSENCALCVIASTQRYHAGGLMPIHPGCDCGERGVRAGRDPGQVVDQRLLDLTYEQVDSKLASGDPSPELGEKKTSAGKPISDLTDMIVTREHGELGATLAWRQDHFTGPSDIH</sequence>
<reference evidence="2 3" key="1">
    <citation type="journal article" date="2015" name="Stand. Genomic Sci.">
        <title>Genomic Encyclopedia of Bacterial and Archaeal Type Strains, Phase III: the genomes of soil and plant-associated and newly described type strains.</title>
        <authorList>
            <person name="Whitman W.B."/>
            <person name="Woyke T."/>
            <person name="Klenk H.P."/>
            <person name="Zhou Y."/>
            <person name="Lilburn T.G."/>
            <person name="Beck B.J."/>
            <person name="De Vos P."/>
            <person name="Vandamme P."/>
            <person name="Eisen J.A."/>
            <person name="Garrity G."/>
            <person name="Hugenholtz P."/>
            <person name="Kyrpides N.C."/>
        </authorList>
    </citation>
    <scope>NUCLEOTIDE SEQUENCE [LARGE SCALE GENOMIC DNA]</scope>
    <source>
        <strain evidence="2 3">S2T63</strain>
    </source>
</reference>
<dbReference type="OrthoDB" id="3268595at2"/>
<feature type="region of interest" description="Disordered" evidence="1">
    <location>
        <begin position="223"/>
        <end position="244"/>
    </location>
</feature>
<proteinExistence type="predicted"/>
<dbReference type="AlphaFoldDB" id="A0A498BZ67"/>
<dbReference type="RefSeq" id="WP_121059954.1">
    <property type="nucleotide sequence ID" value="NZ_RCDB01000003.1"/>
</dbReference>
<organism evidence="2 3">
    <name type="scientific">Microbacterium telephonicum</name>
    <dbReference type="NCBI Taxonomy" id="1714841"/>
    <lineage>
        <taxon>Bacteria</taxon>
        <taxon>Bacillati</taxon>
        <taxon>Actinomycetota</taxon>
        <taxon>Actinomycetes</taxon>
        <taxon>Micrococcales</taxon>
        <taxon>Microbacteriaceae</taxon>
        <taxon>Microbacterium</taxon>
    </lineage>
</organism>
<comment type="caution">
    <text evidence="2">The sequence shown here is derived from an EMBL/GenBank/DDBJ whole genome shotgun (WGS) entry which is preliminary data.</text>
</comment>
<dbReference type="Proteomes" id="UP000273158">
    <property type="component" value="Unassembled WGS sequence"/>
</dbReference>
<protein>
    <recommendedName>
        <fullName evidence="4">Phage Mu protein F like protein</fullName>
    </recommendedName>
</protein>
<evidence type="ECO:0000313" key="2">
    <source>
        <dbReference type="EMBL" id="RLK47626.1"/>
    </source>
</evidence>
<evidence type="ECO:0008006" key="4">
    <source>
        <dbReference type="Google" id="ProtNLM"/>
    </source>
</evidence>
<keyword evidence="3" id="KW-1185">Reference proteome</keyword>
<gene>
    <name evidence="2" type="ORF">C7474_2218</name>
</gene>
<evidence type="ECO:0000313" key="3">
    <source>
        <dbReference type="Proteomes" id="UP000273158"/>
    </source>
</evidence>
<accession>A0A498BZ67</accession>
<evidence type="ECO:0000256" key="1">
    <source>
        <dbReference type="SAM" id="MobiDB-lite"/>
    </source>
</evidence>
<dbReference type="EMBL" id="RCDB01000003">
    <property type="protein sequence ID" value="RLK47626.1"/>
    <property type="molecule type" value="Genomic_DNA"/>
</dbReference>